<sequence length="106" mass="12258">MTITVTDVVPIDELREHIEFDGTDRDKMITRYAQGALDYCIKWCDEPAWTKAEDIPAPVINAMLLVFADQFEHRLSQTEVQLYTNASAENLMWFYRNWSNKAGGEP</sequence>
<dbReference type="Proteomes" id="UP000196440">
    <property type="component" value="Unassembled WGS sequence"/>
</dbReference>
<protein>
    <recommendedName>
        <fullName evidence="3">Phage gp6-like head-tail connector protein</fullName>
    </recommendedName>
</protein>
<name>A0A209A2X2_YERIN</name>
<dbReference type="Gene3D" id="1.10.3230.30">
    <property type="entry name" value="Phage gp6-like head-tail connector protein"/>
    <property type="match status" value="1"/>
</dbReference>
<dbReference type="EMBL" id="NHOI01000011">
    <property type="protein sequence ID" value="OVZ87035.1"/>
    <property type="molecule type" value="Genomic_DNA"/>
</dbReference>
<dbReference type="InterPro" id="IPR006450">
    <property type="entry name" value="Phage_HK97_gp6-like"/>
</dbReference>
<gene>
    <name evidence="1" type="ORF">CBW57_09585</name>
</gene>
<dbReference type="NCBIfam" id="TIGR01560">
    <property type="entry name" value="put_DNA_pack"/>
    <property type="match status" value="1"/>
</dbReference>
<evidence type="ECO:0000313" key="2">
    <source>
        <dbReference type="Proteomes" id="UP000196440"/>
    </source>
</evidence>
<evidence type="ECO:0000313" key="1">
    <source>
        <dbReference type="EMBL" id="OVZ87035.1"/>
    </source>
</evidence>
<proteinExistence type="predicted"/>
<dbReference type="AlphaFoldDB" id="A0A209A2X2"/>
<comment type="caution">
    <text evidence="1">The sequence shown here is derived from an EMBL/GenBank/DDBJ whole genome shotgun (WGS) entry which is preliminary data.</text>
</comment>
<dbReference type="RefSeq" id="WP_080358027.1">
    <property type="nucleotide sequence ID" value="NZ_NHOI01000011.1"/>
</dbReference>
<evidence type="ECO:0008006" key="3">
    <source>
        <dbReference type="Google" id="ProtNLM"/>
    </source>
</evidence>
<organism evidence="1 2">
    <name type="scientific">Yersinia intermedia</name>
    <dbReference type="NCBI Taxonomy" id="631"/>
    <lineage>
        <taxon>Bacteria</taxon>
        <taxon>Pseudomonadati</taxon>
        <taxon>Pseudomonadota</taxon>
        <taxon>Gammaproteobacteria</taxon>
        <taxon>Enterobacterales</taxon>
        <taxon>Yersiniaceae</taxon>
        <taxon>Yersinia</taxon>
    </lineage>
</organism>
<accession>A0A209A2X2</accession>
<dbReference type="GeneID" id="97455425"/>
<reference evidence="1 2" key="1">
    <citation type="submission" date="2017-05" db="EMBL/GenBank/DDBJ databases">
        <title>Whole genome sequencing of Yersinia kristensenii.</title>
        <authorList>
            <person name="Campioni F."/>
        </authorList>
    </citation>
    <scope>NUCLEOTIDE SEQUENCE [LARGE SCALE GENOMIC DNA]</scope>
    <source>
        <strain evidence="1 2">CFSAN060536</strain>
    </source>
</reference>